<sequence>MISFGLITEGLTDQIVIENILAGFFNSPNIEVTPLQPKRNKDNQNKSQYGGWTLVFDYCHSKKFQESFRFLDYIIIQIDTDVSEDYNIAHQDENGEFTPQQLIAKVIEKFRSAIGEDFYNTNQQKILFAISVHSLECWLLPLYYTDKKKQAKVKNCLDTLNLPLAKKHKFTIDPNAKNPEYYREISKQYSKQKVLMKHYAENPSLKIFIEEIQSRDIKIGDEEDW</sequence>
<protein>
    <submittedName>
        <fullName evidence="1">Phage tail protein</fullName>
    </submittedName>
</protein>
<reference evidence="1" key="1">
    <citation type="submission" date="2017-10" db="EMBL/GenBank/DDBJ databases">
        <title>Draft genome sequence of the planktic cyanobacteria Tychonema bourrellyi isolated from alpine lentic freshwater.</title>
        <authorList>
            <person name="Tett A."/>
            <person name="Armanini F."/>
            <person name="Asnicar F."/>
            <person name="Boscaini A."/>
            <person name="Pasolli E."/>
            <person name="Zolfo M."/>
            <person name="Donati C."/>
            <person name="Salmaso N."/>
            <person name="Segata N."/>
        </authorList>
    </citation>
    <scope>NUCLEOTIDE SEQUENCE</scope>
    <source>
        <strain evidence="1">FEM_GT703</strain>
    </source>
</reference>
<dbReference type="RefSeq" id="WP_096831028.1">
    <property type="nucleotide sequence ID" value="NZ_NXIB02000067.1"/>
</dbReference>
<evidence type="ECO:0000313" key="2">
    <source>
        <dbReference type="Proteomes" id="UP000226442"/>
    </source>
</evidence>
<dbReference type="AlphaFoldDB" id="A0A2G4EZU2"/>
<organism evidence="1 2">
    <name type="scientific">Tychonema bourrellyi FEM_GT703</name>
    <dbReference type="NCBI Taxonomy" id="2040638"/>
    <lineage>
        <taxon>Bacteria</taxon>
        <taxon>Bacillati</taxon>
        <taxon>Cyanobacteriota</taxon>
        <taxon>Cyanophyceae</taxon>
        <taxon>Oscillatoriophycideae</taxon>
        <taxon>Oscillatoriales</taxon>
        <taxon>Microcoleaceae</taxon>
        <taxon>Tychonema</taxon>
    </lineage>
</organism>
<dbReference type="OrthoDB" id="800002at2"/>
<dbReference type="EMBL" id="NXIB02000067">
    <property type="protein sequence ID" value="PHX55036.1"/>
    <property type="molecule type" value="Genomic_DNA"/>
</dbReference>
<name>A0A2G4EZU2_9CYAN</name>
<evidence type="ECO:0000313" key="1">
    <source>
        <dbReference type="EMBL" id="PHX55036.1"/>
    </source>
</evidence>
<comment type="caution">
    <text evidence="1">The sequence shown here is derived from an EMBL/GenBank/DDBJ whole genome shotgun (WGS) entry which is preliminary data.</text>
</comment>
<proteinExistence type="predicted"/>
<accession>A0A2G4EZU2</accession>
<keyword evidence="2" id="KW-1185">Reference proteome</keyword>
<gene>
    <name evidence="1" type="ORF">CP500_012775</name>
</gene>
<dbReference type="Proteomes" id="UP000226442">
    <property type="component" value="Unassembled WGS sequence"/>
</dbReference>